<proteinExistence type="predicted"/>
<reference evidence="1 2" key="1">
    <citation type="journal article" date="2024" name="Nat. Commun.">
        <title>Phylogenomics reveals the evolutionary origins of lichenization in chlorophyte algae.</title>
        <authorList>
            <person name="Puginier C."/>
            <person name="Libourel C."/>
            <person name="Otte J."/>
            <person name="Skaloud P."/>
            <person name="Haon M."/>
            <person name="Grisel S."/>
            <person name="Petersen M."/>
            <person name="Berrin J.G."/>
            <person name="Delaux P.M."/>
            <person name="Dal Grande F."/>
            <person name="Keller J."/>
        </authorList>
    </citation>
    <scope>NUCLEOTIDE SEQUENCE [LARGE SCALE GENOMIC DNA]</scope>
    <source>
        <strain evidence="1 2">SAG 2145</strain>
    </source>
</reference>
<dbReference type="Proteomes" id="UP001438707">
    <property type="component" value="Unassembled WGS sequence"/>
</dbReference>
<evidence type="ECO:0000313" key="2">
    <source>
        <dbReference type="Proteomes" id="UP001438707"/>
    </source>
</evidence>
<organism evidence="1 2">
    <name type="scientific">Apatococcus lobatus</name>
    <dbReference type="NCBI Taxonomy" id="904363"/>
    <lineage>
        <taxon>Eukaryota</taxon>
        <taxon>Viridiplantae</taxon>
        <taxon>Chlorophyta</taxon>
        <taxon>core chlorophytes</taxon>
        <taxon>Trebouxiophyceae</taxon>
        <taxon>Chlorellales</taxon>
        <taxon>Chlorellaceae</taxon>
        <taxon>Apatococcus</taxon>
    </lineage>
</organism>
<dbReference type="EMBL" id="JALJOS010000001">
    <property type="protein sequence ID" value="KAK9844266.1"/>
    <property type="molecule type" value="Genomic_DNA"/>
</dbReference>
<comment type="caution">
    <text evidence="1">The sequence shown here is derived from an EMBL/GenBank/DDBJ whole genome shotgun (WGS) entry which is preliminary data.</text>
</comment>
<accession>A0AAW1SF50</accession>
<keyword evidence="2" id="KW-1185">Reference proteome</keyword>
<name>A0AAW1SF50_9CHLO</name>
<gene>
    <name evidence="1" type="ORF">WJX74_000231</name>
</gene>
<dbReference type="AlphaFoldDB" id="A0AAW1SF50"/>
<protein>
    <recommendedName>
        <fullName evidence="3">Folate receptor-like domain-containing protein</fullName>
    </recommendedName>
</protein>
<evidence type="ECO:0000313" key="1">
    <source>
        <dbReference type="EMBL" id="KAK9844266.1"/>
    </source>
</evidence>
<sequence length="209" mass="22784">MFVWLLSSVRGQTLSPETSATCQALEGSNSRPGGSLLPQPRTLPFCAEYETCTCCSAQHARSILRTIISGVKPAVCQRACDGWYASCKDDFFEQDQLGGQIRPCSEEAVALFAGGNGENICGLSVSRTGGFQRHPIQRLRVFTPQSRIYGRLSTSATAGLQVELDRQFAASRHLYGCKSASGPAHCLFVLQKPKRSLQDLDANSREYVD</sequence>
<evidence type="ECO:0008006" key="3">
    <source>
        <dbReference type="Google" id="ProtNLM"/>
    </source>
</evidence>